<keyword evidence="1" id="KW-0812">Transmembrane</keyword>
<feature type="transmembrane region" description="Helical" evidence="1">
    <location>
        <begin position="344"/>
        <end position="365"/>
    </location>
</feature>
<gene>
    <name evidence="3" type="ORF">OLMES_2699</name>
</gene>
<reference evidence="3 4" key="1">
    <citation type="submission" date="2017-05" db="EMBL/GenBank/DDBJ databases">
        <title>Genomic insights into alkan degradation activity of Oleiphilus messinensis.</title>
        <authorList>
            <person name="Kozyavkin S.A."/>
            <person name="Slesarev A.I."/>
            <person name="Golyshin P.N."/>
            <person name="Korzhenkov A."/>
            <person name="Golyshina O.N."/>
            <person name="Toshchakov S.V."/>
        </authorList>
    </citation>
    <scope>NUCLEOTIDE SEQUENCE [LARGE SCALE GENOMIC DNA]</scope>
    <source>
        <strain evidence="3 4">ME102</strain>
    </source>
</reference>
<evidence type="ECO:0000313" key="3">
    <source>
        <dbReference type="EMBL" id="ARU56749.1"/>
    </source>
</evidence>
<proteinExistence type="predicted"/>
<dbReference type="InterPro" id="IPR032809">
    <property type="entry name" value="Put_HupE_UreJ"/>
</dbReference>
<organism evidence="3 4">
    <name type="scientific">Oleiphilus messinensis</name>
    <dbReference type="NCBI Taxonomy" id="141451"/>
    <lineage>
        <taxon>Bacteria</taxon>
        <taxon>Pseudomonadati</taxon>
        <taxon>Pseudomonadota</taxon>
        <taxon>Gammaproteobacteria</taxon>
        <taxon>Oceanospirillales</taxon>
        <taxon>Oleiphilaceae</taxon>
        <taxon>Oleiphilus</taxon>
    </lineage>
</organism>
<dbReference type="RefSeq" id="WP_087461712.1">
    <property type="nucleotide sequence ID" value="NZ_CP021425.1"/>
</dbReference>
<evidence type="ECO:0000313" key="4">
    <source>
        <dbReference type="Proteomes" id="UP000196027"/>
    </source>
</evidence>
<feature type="transmembrane region" description="Helical" evidence="1">
    <location>
        <begin position="377"/>
        <end position="395"/>
    </location>
</feature>
<dbReference type="Proteomes" id="UP000196027">
    <property type="component" value="Chromosome"/>
</dbReference>
<keyword evidence="4" id="KW-1185">Reference proteome</keyword>
<sequence>MRLILLFLLFFTKTALAHVSGFTDTSIQIAEPGVKIIYTVPSDNLLELEVNSTQTSEALVTPEPPEYYIDAIKSGWRVLDQGALCTVSEHSSRVLDKIQAYQYHLTYDCPNDMKQLEIGYKLFHPYWPDHRNYTQVFMAGEQMQIRLDAEQPVLMLFVEKILKDWNKSLGAEFTLADPNQKISLDSNFNENQAAQPLATTPLQPQSSNADFGSELQSSGTDFIWLGMEHIWTGIDHVVFVFALLLVPVVWRHLLLWISMFTIAHSITLALSYYKVLILPPSITEPLIALTVLAIGIENILALKYGKPIIRLRHILIPVFGLIHGVGFSYLLIELGNGFPAMERLFYFNLGVELGQLSLVALMIIPIRMVFKWQRGQIVAGFFSANIAVLGGFWLWQRTFM</sequence>
<evidence type="ECO:0000256" key="2">
    <source>
        <dbReference type="SAM" id="SignalP"/>
    </source>
</evidence>
<dbReference type="EMBL" id="CP021425">
    <property type="protein sequence ID" value="ARU56749.1"/>
    <property type="molecule type" value="Genomic_DNA"/>
</dbReference>
<feature type="chain" id="PRO_5013254078" evidence="2">
    <location>
        <begin position="18"/>
        <end position="400"/>
    </location>
</feature>
<feature type="signal peptide" evidence="2">
    <location>
        <begin position="1"/>
        <end position="17"/>
    </location>
</feature>
<keyword evidence="2" id="KW-0732">Signal</keyword>
<dbReference type="Pfam" id="PF13795">
    <property type="entry name" value="HupE_UreJ_2"/>
    <property type="match status" value="1"/>
</dbReference>
<evidence type="ECO:0000256" key="1">
    <source>
        <dbReference type="SAM" id="Phobius"/>
    </source>
</evidence>
<feature type="transmembrane region" description="Helical" evidence="1">
    <location>
        <begin position="314"/>
        <end position="332"/>
    </location>
</feature>
<keyword evidence="1" id="KW-0472">Membrane</keyword>
<protein>
    <submittedName>
        <fullName evidence="3">HupE/UreJ family multipass membrane protein</fullName>
    </submittedName>
</protein>
<dbReference type="KEGG" id="ome:OLMES_2699"/>
<name>A0A1Y0I994_9GAMM</name>
<keyword evidence="1" id="KW-1133">Transmembrane helix</keyword>
<feature type="transmembrane region" description="Helical" evidence="1">
    <location>
        <begin position="222"/>
        <end position="246"/>
    </location>
</feature>
<accession>A0A1Y0I994</accession>
<dbReference type="OrthoDB" id="9808870at2"/>
<dbReference type="AlphaFoldDB" id="A0A1Y0I994"/>